<dbReference type="Pfam" id="PF01028">
    <property type="entry name" value="Topoisom_I"/>
    <property type="match status" value="1"/>
</dbReference>
<protein>
    <recommendedName>
        <fullName evidence="3">DNA topoisomerase</fullName>
        <ecNumber evidence="3">5.6.2.1</ecNumber>
    </recommendedName>
</protein>
<dbReference type="InterPro" id="IPR049331">
    <property type="entry name" value="Top1B_N_bact"/>
</dbReference>
<evidence type="ECO:0000256" key="4">
    <source>
        <dbReference type="ARBA" id="ARBA00023029"/>
    </source>
</evidence>
<keyword evidence="5" id="KW-0238">DNA-binding</keyword>
<dbReference type="SUPFAM" id="SSF55869">
    <property type="entry name" value="DNA topoisomerase I domain"/>
    <property type="match status" value="1"/>
</dbReference>
<evidence type="ECO:0000313" key="9">
    <source>
        <dbReference type="EMBL" id="MCU7554305.1"/>
    </source>
</evidence>
<dbReference type="Gene3D" id="3.90.15.10">
    <property type="entry name" value="Topoisomerase I, Chain A, domain 3"/>
    <property type="match status" value="1"/>
</dbReference>
<dbReference type="InterPro" id="IPR001631">
    <property type="entry name" value="TopoI"/>
</dbReference>
<sequence length="295" mass="34283">MVIPPNWQAVQIARDPSADLQATGVDAKGRKQYLYHENWHRQRQQEKFNKLSAFGALLPEFRNRCWHWVEGSDWSLERSLALVCLLLDHTGLRAGNRQYTQQNQTYGLTTLRRKHFVEDDDTVRLTFVGKHNKARDVSIEDPRLAELVSECAEARGYALFRYTDPQGRWHDIDSDDVNAFIHEHMSDEFSCKDFRTWAASRYALFSLPTLEQHLAANRRRKWPATLTRHVAKMLGNTPSVCRQYYLHPKLYEGVECENKRGRLLQQVRNSITEDTLNDRAIAATEKLLAQVISSE</sequence>
<dbReference type="Pfam" id="PF21338">
    <property type="entry name" value="Top1B_N_bact"/>
    <property type="match status" value="1"/>
</dbReference>
<evidence type="ECO:0000256" key="6">
    <source>
        <dbReference type="ARBA" id="ARBA00023235"/>
    </source>
</evidence>
<dbReference type="Gene3D" id="1.10.132.120">
    <property type="match status" value="1"/>
</dbReference>
<dbReference type="EMBL" id="JAOTJC010000006">
    <property type="protein sequence ID" value="MCU7554305.1"/>
    <property type="molecule type" value="Genomic_DNA"/>
</dbReference>
<evidence type="ECO:0000256" key="2">
    <source>
        <dbReference type="ARBA" id="ARBA00006645"/>
    </source>
</evidence>
<keyword evidence="10" id="KW-1185">Reference proteome</keyword>
<name>A0ABT2VLX1_9ALTE</name>
<feature type="domain" description="DNA topoisomerase I catalytic core eukaryotic-type" evidence="7">
    <location>
        <begin position="39"/>
        <end position="249"/>
    </location>
</feature>
<comment type="similarity">
    <text evidence="2">Belongs to the type IB topoisomerase family.</text>
</comment>
<evidence type="ECO:0000259" key="7">
    <source>
        <dbReference type="Pfam" id="PF01028"/>
    </source>
</evidence>
<dbReference type="PRINTS" id="PR00416">
    <property type="entry name" value="EUTPISMRASEI"/>
</dbReference>
<organism evidence="9 10">
    <name type="scientific">Alteromonas salexigens</name>
    <dbReference type="NCBI Taxonomy" id="2982530"/>
    <lineage>
        <taxon>Bacteria</taxon>
        <taxon>Pseudomonadati</taxon>
        <taxon>Pseudomonadota</taxon>
        <taxon>Gammaproteobacteria</taxon>
        <taxon>Alteromonadales</taxon>
        <taxon>Alteromonadaceae</taxon>
        <taxon>Alteromonas/Salinimonas group</taxon>
        <taxon>Alteromonas</taxon>
    </lineage>
</organism>
<keyword evidence="4" id="KW-0799">Topoisomerase</keyword>
<keyword evidence="6" id="KW-0413">Isomerase</keyword>
<comment type="catalytic activity">
    <reaction evidence="1">
        <text>ATP-independent breakage of single-stranded DNA, followed by passage and rejoining.</text>
        <dbReference type="EC" id="5.6.2.1"/>
    </reaction>
</comment>
<proteinExistence type="inferred from homology"/>
<dbReference type="Proteomes" id="UP001209257">
    <property type="component" value="Unassembled WGS sequence"/>
</dbReference>
<evidence type="ECO:0000256" key="5">
    <source>
        <dbReference type="ARBA" id="ARBA00023125"/>
    </source>
</evidence>
<dbReference type="Gene3D" id="3.30.66.10">
    <property type="entry name" value="DNA topoisomerase I domain"/>
    <property type="match status" value="1"/>
</dbReference>
<reference evidence="10" key="1">
    <citation type="submission" date="2023-07" db="EMBL/GenBank/DDBJ databases">
        <title>Study on multiphase classification of strain Alteromonas salexigens isolated from the Yellow Sea.</title>
        <authorList>
            <person name="Sun L."/>
        </authorList>
    </citation>
    <scope>NUCLEOTIDE SEQUENCE [LARGE SCALE GENOMIC DNA]</scope>
    <source>
        <strain evidence="10">ASW11-19</strain>
    </source>
</reference>
<dbReference type="EC" id="5.6.2.1" evidence="3"/>
<comment type="caution">
    <text evidence="9">The sequence shown here is derived from an EMBL/GenBank/DDBJ whole genome shotgun (WGS) entry which is preliminary data.</text>
</comment>
<dbReference type="PROSITE" id="PS52038">
    <property type="entry name" value="TOPO_IB_2"/>
    <property type="match status" value="1"/>
</dbReference>
<dbReference type="InterPro" id="IPR013500">
    <property type="entry name" value="TopoI_cat_euk"/>
</dbReference>
<evidence type="ECO:0000313" key="10">
    <source>
        <dbReference type="Proteomes" id="UP001209257"/>
    </source>
</evidence>
<dbReference type="InterPro" id="IPR035447">
    <property type="entry name" value="DNA_topo_I_N_sf"/>
</dbReference>
<accession>A0ABT2VLX1</accession>
<dbReference type="SUPFAM" id="SSF56349">
    <property type="entry name" value="DNA breaking-rejoining enzymes"/>
    <property type="match status" value="1"/>
</dbReference>
<feature type="domain" description="DNA topoisomerase IB N-terminal" evidence="8">
    <location>
        <begin position="1"/>
        <end position="26"/>
    </location>
</feature>
<dbReference type="InterPro" id="IPR014711">
    <property type="entry name" value="TopoI_cat_a-hlx-sub_euk"/>
</dbReference>
<evidence type="ECO:0000259" key="8">
    <source>
        <dbReference type="Pfam" id="PF21338"/>
    </source>
</evidence>
<evidence type="ECO:0000256" key="3">
    <source>
        <dbReference type="ARBA" id="ARBA00012891"/>
    </source>
</evidence>
<dbReference type="InterPro" id="IPR011010">
    <property type="entry name" value="DNA_brk_join_enz"/>
</dbReference>
<gene>
    <name evidence="9" type="ORF">OCL06_06815</name>
</gene>
<evidence type="ECO:0000256" key="1">
    <source>
        <dbReference type="ARBA" id="ARBA00000213"/>
    </source>
</evidence>